<dbReference type="Gene3D" id="3.40.50.720">
    <property type="entry name" value="NAD(P)-binding Rossmann-like Domain"/>
    <property type="match status" value="1"/>
</dbReference>
<dbReference type="PANTHER" id="PTHR21089">
    <property type="entry name" value="SHIKIMATE DEHYDROGENASE"/>
    <property type="match status" value="1"/>
</dbReference>
<comment type="pathway">
    <text evidence="1">Metabolic intermediate biosynthesis; chorismate biosynthesis; chorismate from D-erythrose 4-phosphate and phosphoenolpyruvate: step 4/7.</text>
</comment>
<organism evidence="4 5">
    <name type="scientific">Nocardiopsis terrae</name>
    <dbReference type="NCBI Taxonomy" id="372655"/>
    <lineage>
        <taxon>Bacteria</taxon>
        <taxon>Bacillati</taxon>
        <taxon>Actinomycetota</taxon>
        <taxon>Actinomycetes</taxon>
        <taxon>Streptosporangiales</taxon>
        <taxon>Nocardiopsidaceae</taxon>
        <taxon>Nocardiopsis</taxon>
    </lineage>
</organism>
<dbReference type="RefSeq" id="WP_308428455.1">
    <property type="nucleotide sequence ID" value="NZ_BMXJ01000008.1"/>
</dbReference>
<dbReference type="EC" id="1.1.1.25" evidence="4"/>
<dbReference type="EMBL" id="JADBDY010000001">
    <property type="protein sequence ID" value="MBE1459683.1"/>
    <property type="molecule type" value="Genomic_DNA"/>
</dbReference>
<gene>
    <name evidence="4" type="ORF">H4W79_003897</name>
</gene>
<evidence type="ECO:0000256" key="1">
    <source>
        <dbReference type="ARBA" id="ARBA00004871"/>
    </source>
</evidence>
<dbReference type="NCBIfam" id="NF009201">
    <property type="entry name" value="PRK12549.1"/>
    <property type="match status" value="1"/>
</dbReference>
<evidence type="ECO:0000313" key="4">
    <source>
        <dbReference type="EMBL" id="MBE1459683.1"/>
    </source>
</evidence>
<dbReference type="GO" id="GO:0004764">
    <property type="term" value="F:shikimate 3-dehydrogenase (NADP+) activity"/>
    <property type="evidence" value="ECO:0007669"/>
    <property type="project" value="UniProtKB-EC"/>
</dbReference>
<evidence type="ECO:0000259" key="3">
    <source>
        <dbReference type="Pfam" id="PF08501"/>
    </source>
</evidence>
<feature type="domain" description="Shikimate dehydrogenase substrate binding N-terminal" evidence="3">
    <location>
        <begin position="27"/>
        <end position="114"/>
    </location>
</feature>
<keyword evidence="2" id="KW-0057">Aromatic amino acid biosynthesis</keyword>
<dbReference type="SUPFAM" id="SSF51735">
    <property type="entry name" value="NAD(P)-binding Rossmann-fold domains"/>
    <property type="match status" value="1"/>
</dbReference>
<proteinExistence type="predicted"/>
<keyword evidence="2" id="KW-0028">Amino-acid biosynthesis</keyword>
<dbReference type="InterPro" id="IPR036291">
    <property type="entry name" value="NAD(P)-bd_dom_sf"/>
</dbReference>
<dbReference type="InterPro" id="IPR013708">
    <property type="entry name" value="Shikimate_DH-bd_N"/>
</dbReference>
<dbReference type="InterPro" id="IPR046346">
    <property type="entry name" value="Aminoacid_DH-like_N_sf"/>
</dbReference>
<accession>A0ABR9HL27</accession>
<name>A0ABR9HL27_9ACTN</name>
<dbReference type="PANTHER" id="PTHR21089:SF1">
    <property type="entry name" value="BIFUNCTIONAL 3-DEHYDROQUINATE DEHYDRATASE_SHIKIMATE DEHYDROGENASE, CHLOROPLASTIC"/>
    <property type="match status" value="1"/>
</dbReference>
<evidence type="ECO:0000313" key="5">
    <source>
        <dbReference type="Proteomes" id="UP000598217"/>
    </source>
</evidence>
<dbReference type="CDD" id="cd01065">
    <property type="entry name" value="NAD_bind_Shikimate_DH"/>
    <property type="match status" value="1"/>
</dbReference>
<dbReference type="Proteomes" id="UP000598217">
    <property type="component" value="Unassembled WGS sequence"/>
</dbReference>
<evidence type="ECO:0000256" key="2">
    <source>
        <dbReference type="ARBA" id="ARBA00023141"/>
    </source>
</evidence>
<comment type="caution">
    <text evidence="4">The sequence shown here is derived from an EMBL/GenBank/DDBJ whole genome shotgun (WGS) entry which is preliminary data.</text>
</comment>
<dbReference type="SUPFAM" id="SSF53223">
    <property type="entry name" value="Aminoacid dehydrogenase-like, N-terminal domain"/>
    <property type="match status" value="1"/>
</dbReference>
<protein>
    <submittedName>
        <fullName evidence="4">Shikimate dehydrogenase</fullName>
        <ecNumber evidence="4">1.1.1.25</ecNumber>
    </submittedName>
</protein>
<reference evidence="4 5" key="1">
    <citation type="submission" date="2020-10" db="EMBL/GenBank/DDBJ databases">
        <title>Sequencing the genomes of 1000 actinobacteria strains.</title>
        <authorList>
            <person name="Klenk H.-P."/>
        </authorList>
    </citation>
    <scope>NUCLEOTIDE SEQUENCE [LARGE SCALE GENOMIC DNA]</scope>
    <source>
        <strain evidence="4 5">DSM 45157</strain>
    </source>
</reference>
<dbReference type="Gene3D" id="3.40.50.10860">
    <property type="entry name" value="Leucine Dehydrogenase, chain A, domain 1"/>
    <property type="match status" value="1"/>
</dbReference>
<keyword evidence="4" id="KW-0560">Oxidoreductase</keyword>
<keyword evidence="5" id="KW-1185">Reference proteome</keyword>
<dbReference type="Pfam" id="PF08501">
    <property type="entry name" value="Shikimate_dh_N"/>
    <property type="match status" value="1"/>
</dbReference>
<sequence length="304" mass="31639">MLTGTDQAETETTLGAGGHERSYLSGLIGAGIGPSLTPPMHEREAARLGCRLVYRTIDIDKLRLAPDSVGELVESARRLGYDGLNITHPCKQLVLPALDELSAEAAALGAVNTVVFGPQGAVGHNTDWSGFAAALRRGLPDARKDRVVLLGAGGAGAAVAYALLSSGTRELTVVDVSAVSAAGLVDRLSEVFPEAVLRPGEDGGPGRHLAEADGLVHATPTGMTDHPGLPLDPELLDPELWVADVVYRPMRTALLRAAEARGCVTMGGGGMAVYQASDAFGLITGLTPDPEHLYAHFRELVSAE</sequence>
<dbReference type="InterPro" id="IPR022893">
    <property type="entry name" value="Shikimate_DH_fam"/>
</dbReference>